<proteinExistence type="predicted"/>
<evidence type="ECO:0000313" key="5">
    <source>
        <dbReference type="Proteomes" id="UP000046393"/>
    </source>
</evidence>
<keyword evidence="2" id="KW-0813">Transport</keyword>
<organism evidence="5 6">
    <name type="scientific">Syphacia muris</name>
    <dbReference type="NCBI Taxonomy" id="451379"/>
    <lineage>
        <taxon>Eukaryota</taxon>
        <taxon>Metazoa</taxon>
        <taxon>Ecdysozoa</taxon>
        <taxon>Nematoda</taxon>
        <taxon>Chromadorea</taxon>
        <taxon>Rhabditida</taxon>
        <taxon>Spirurina</taxon>
        <taxon>Oxyuridomorpha</taxon>
        <taxon>Oxyuroidea</taxon>
        <taxon>Oxyuridae</taxon>
        <taxon>Syphacia</taxon>
    </lineage>
</organism>
<dbReference type="GO" id="GO:0006999">
    <property type="term" value="P:nuclear pore organization"/>
    <property type="evidence" value="ECO:0007669"/>
    <property type="project" value="TreeGrafter"/>
</dbReference>
<dbReference type="WBParaSite" id="SMUV_0000315901-mRNA-1">
    <property type="protein sequence ID" value="SMUV_0000315901-mRNA-1"/>
    <property type="gene ID" value="SMUV_0000315901"/>
</dbReference>
<dbReference type="PANTHER" id="PTHR13000:SF0">
    <property type="entry name" value="NUCLEOPORIN P54"/>
    <property type="match status" value="1"/>
</dbReference>
<keyword evidence="5" id="KW-1185">Reference proteome</keyword>
<dbReference type="InterPro" id="IPR025574">
    <property type="entry name" value="Nucleoporin_FG_rpt"/>
</dbReference>
<reference evidence="6" key="1">
    <citation type="submission" date="2017-02" db="UniProtKB">
        <authorList>
            <consortium name="WormBaseParasite"/>
        </authorList>
    </citation>
    <scope>IDENTIFICATION</scope>
</reference>
<dbReference type="Pfam" id="PF13874">
    <property type="entry name" value="Nup54"/>
    <property type="match status" value="1"/>
</dbReference>
<dbReference type="InterPro" id="IPR024864">
    <property type="entry name" value="Nup54/Nup57/Nup44"/>
</dbReference>
<dbReference type="GO" id="GO:0006607">
    <property type="term" value="P:NLS-bearing protein import into nucleus"/>
    <property type="evidence" value="ECO:0007669"/>
    <property type="project" value="TreeGrafter"/>
</dbReference>
<dbReference type="InterPro" id="IPR025712">
    <property type="entry name" value="Nup54_alpha-helical_dom"/>
</dbReference>
<dbReference type="GO" id="GO:0017056">
    <property type="term" value="F:structural constituent of nuclear pore"/>
    <property type="evidence" value="ECO:0007669"/>
    <property type="project" value="TreeGrafter"/>
</dbReference>
<feature type="domain" description="Nucleoporin Nup54 alpha-helical" evidence="4">
    <location>
        <begin position="387"/>
        <end position="523"/>
    </location>
</feature>
<evidence type="ECO:0000256" key="2">
    <source>
        <dbReference type="ARBA" id="ARBA00022448"/>
    </source>
</evidence>
<dbReference type="Proteomes" id="UP000046393">
    <property type="component" value="Unplaced"/>
</dbReference>
<accession>A0A0N5AFT9</accession>
<evidence type="ECO:0000259" key="4">
    <source>
        <dbReference type="Pfam" id="PF13874"/>
    </source>
</evidence>
<evidence type="ECO:0000313" key="6">
    <source>
        <dbReference type="WBParaSite" id="SMUV_0000315901-mRNA-1"/>
    </source>
</evidence>
<evidence type="ECO:0000256" key="1">
    <source>
        <dbReference type="ARBA" id="ARBA00004123"/>
    </source>
</evidence>
<sequence>MSLFGNKPATTQSSGFGFSAAPTTSTSLFGTSSTANKPQLGSATTSSAPLFGSTTNTTTSGSLFGSSGSTTTAPLFGSATTSTAKPLFGATTTTTAGSLFGSTPASGQLFGSTSTTTSTLFPPKTTGSILGTTNTAPLFGTATSGSLFSGSTTAPTFSSTGGLFGSKSSGTGFSFPSTTSKPANLFGPTPASQSSISTVQDVIQNSEFLVRSLTAPELYGDERDTVIMKVNQLLAACGVGSGYFKGDKQSVQYDINGPFYCFKAIGYNRRSEYRESDGIVALTLDVNYDQFSTNAQRQKLIDALNVIVGNKPNIKTHIESIRPLDNATEILIYVTEKGKGRISSKELCDYLKQPTQEGQLKSQLCVTDVVSRSSMDDSKLQVFLETPPRGFDFQVWKQAIRENPNPKHLIPYPIRGFDQLRKRQKLQIGEVSLVEKALDGLKHRLIAVGNEIANGDNRYSVCRQKQKELSYRLLRCLVMQTLVQRYSVAVDVREERLESRLEALNAALVAPNQVKSRISNLLTFLRSNSEVLKLHQESTISLKDVETAQIRKYLSRCQQALEAIVSVVNRNLDDLKIMSAQF</sequence>
<name>A0A0N5AFT9_9BILA</name>
<dbReference type="GO" id="GO:0044613">
    <property type="term" value="C:nuclear pore central transport channel"/>
    <property type="evidence" value="ECO:0007669"/>
    <property type="project" value="TreeGrafter"/>
</dbReference>
<dbReference type="AlphaFoldDB" id="A0A0N5AFT9"/>
<protein>
    <submittedName>
        <fullName evidence="6">Nup54 domain-containing protein</fullName>
    </submittedName>
</protein>
<keyword evidence="3" id="KW-0539">Nucleus</keyword>
<dbReference type="STRING" id="451379.A0A0N5AFT9"/>
<comment type="subcellular location">
    <subcellularLocation>
        <location evidence="1">Nucleus</location>
    </subcellularLocation>
</comment>
<dbReference type="Pfam" id="PF13634">
    <property type="entry name" value="Nucleoporin_FG"/>
    <property type="match status" value="2"/>
</dbReference>
<dbReference type="GO" id="GO:0036228">
    <property type="term" value="P:protein localization to nuclear inner membrane"/>
    <property type="evidence" value="ECO:0007669"/>
    <property type="project" value="TreeGrafter"/>
</dbReference>
<dbReference type="PANTHER" id="PTHR13000">
    <property type="entry name" value="NUCLEOPORIN P54"/>
    <property type="match status" value="1"/>
</dbReference>
<evidence type="ECO:0000256" key="3">
    <source>
        <dbReference type="ARBA" id="ARBA00023242"/>
    </source>
</evidence>